<dbReference type="OrthoDB" id="205198at2759"/>
<organism evidence="3 4">
    <name type="scientific">Phyllotreta striolata</name>
    <name type="common">Striped flea beetle</name>
    <name type="synonym">Crioceris striolata</name>
    <dbReference type="NCBI Taxonomy" id="444603"/>
    <lineage>
        <taxon>Eukaryota</taxon>
        <taxon>Metazoa</taxon>
        <taxon>Ecdysozoa</taxon>
        <taxon>Arthropoda</taxon>
        <taxon>Hexapoda</taxon>
        <taxon>Insecta</taxon>
        <taxon>Pterygota</taxon>
        <taxon>Neoptera</taxon>
        <taxon>Endopterygota</taxon>
        <taxon>Coleoptera</taxon>
        <taxon>Polyphaga</taxon>
        <taxon>Cucujiformia</taxon>
        <taxon>Chrysomeloidea</taxon>
        <taxon>Chrysomelidae</taxon>
        <taxon>Galerucinae</taxon>
        <taxon>Alticini</taxon>
        <taxon>Phyllotreta</taxon>
    </lineage>
</organism>
<feature type="region of interest" description="Disordered" evidence="1">
    <location>
        <begin position="1"/>
        <end position="20"/>
    </location>
</feature>
<protein>
    <recommendedName>
        <fullName evidence="2">MAGE domain-containing protein</fullName>
    </recommendedName>
</protein>
<dbReference type="PANTHER" id="PTHR11736:SF14">
    <property type="entry name" value="NSE3 HOMOLOG, SMC5-SMC6 COMPLEX COMPONENT"/>
    <property type="match status" value="1"/>
</dbReference>
<accession>A0A9N9TMM8</accession>
<feature type="compositionally biased region" description="Polar residues" evidence="1">
    <location>
        <begin position="10"/>
        <end position="20"/>
    </location>
</feature>
<proteinExistence type="predicted"/>
<evidence type="ECO:0000256" key="1">
    <source>
        <dbReference type="SAM" id="MobiDB-lite"/>
    </source>
</evidence>
<dbReference type="Gene3D" id="1.10.10.1210">
    <property type="entry name" value="MAGE homology domain, winged helix WH2 motif"/>
    <property type="match status" value="1"/>
</dbReference>
<dbReference type="Pfam" id="PF01454">
    <property type="entry name" value="MAGE"/>
    <property type="match status" value="1"/>
</dbReference>
<name>A0A9N9TMM8_PHYSR</name>
<dbReference type="AlphaFoldDB" id="A0A9N9TMM8"/>
<dbReference type="InterPro" id="IPR041898">
    <property type="entry name" value="MAGE_WH1"/>
</dbReference>
<keyword evidence="4" id="KW-1185">Reference proteome</keyword>
<dbReference type="PANTHER" id="PTHR11736">
    <property type="entry name" value="MELANOMA-ASSOCIATED ANTIGEN MAGE ANTIGEN"/>
    <property type="match status" value="1"/>
</dbReference>
<dbReference type="Proteomes" id="UP001153712">
    <property type="component" value="Chromosome 12"/>
</dbReference>
<dbReference type="GO" id="GO:0005634">
    <property type="term" value="C:nucleus"/>
    <property type="evidence" value="ECO:0007669"/>
    <property type="project" value="TreeGrafter"/>
</dbReference>
<dbReference type="FunFam" id="1.10.10.1210:FF:000001">
    <property type="entry name" value="melanoma-associated antigen D1"/>
    <property type="match status" value="1"/>
</dbReference>
<dbReference type="InterPro" id="IPR002190">
    <property type="entry name" value="MHD_dom"/>
</dbReference>
<evidence type="ECO:0000259" key="2">
    <source>
        <dbReference type="PROSITE" id="PS50838"/>
    </source>
</evidence>
<dbReference type="SMART" id="SM01373">
    <property type="entry name" value="MAGE"/>
    <property type="match status" value="1"/>
</dbReference>
<dbReference type="EMBL" id="OU900105">
    <property type="protein sequence ID" value="CAG9856800.1"/>
    <property type="molecule type" value="Genomic_DNA"/>
</dbReference>
<dbReference type="Gene3D" id="1.10.10.1200">
    <property type="entry name" value="MAGE homology domain, winged helix WH1 motif"/>
    <property type="match status" value="1"/>
</dbReference>
<sequence>MSSQRRSKRSQNLSQSQRCSQDLFKTQTQLVKDEYMVDMNIEEQINKLVQYFVIRAGENSIFKQSDLKKILPQSGRSFQDILEGTKRVLSDVYGFNVNTLDAKTYSMSNALPYIRDPTESITERNLPADVNNILVMLVLSHIFMSNNSVGENSMYQFLLKLGIDVERKHEVFGNVKEFILVKMKNDKYLNIEKNTLTNDLTFSWGAKAEKEISKHKILKFVCTMHNNATSKNKPSSWVTQHEAANTQQMNNDVTMIDDE</sequence>
<dbReference type="InterPro" id="IPR041899">
    <property type="entry name" value="MAGE_WH2"/>
</dbReference>
<feature type="domain" description="MAGE" evidence="2">
    <location>
        <begin position="41"/>
        <end position="226"/>
    </location>
</feature>
<evidence type="ECO:0000313" key="4">
    <source>
        <dbReference type="Proteomes" id="UP001153712"/>
    </source>
</evidence>
<gene>
    <name evidence="3" type="ORF">PHYEVI_LOCUS3213</name>
</gene>
<dbReference type="PROSITE" id="PS50838">
    <property type="entry name" value="MAGE"/>
    <property type="match status" value="1"/>
</dbReference>
<evidence type="ECO:0000313" key="3">
    <source>
        <dbReference type="EMBL" id="CAG9856800.1"/>
    </source>
</evidence>
<dbReference type="InterPro" id="IPR037445">
    <property type="entry name" value="MAGE"/>
</dbReference>
<reference evidence="3" key="1">
    <citation type="submission" date="2022-01" db="EMBL/GenBank/DDBJ databases">
        <authorList>
            <person name="King R."/>
        </authorList>
    </citation>
    <scope>NUCLEOTIDE SEQUENCE</scope>
</reference>